<dbReference type="Proteomes" id="UP000006727">
    <property type="component" value="Chromosome 15"/>
</dbReference>
<evidence type="ECO:0000313" key="1">
    <source>
        <dbReference type="EMBL" id="PNR38914.1"/>
    </source>
</evidence>
<dbReference type="EMBL" id="ABEU02000015">
    <property type="protein sequence ID" value="PNR38914.1"/>
    <property type="molecule type" value="Genomic_DNA"/>
</dbReference>
<reference evidence="1 3" key="1">
    <citation type="journal article" date="2008" name="Science">
        <title>The Physcomitrella genome reveals evolutionary insights into the conquest of land by plants.</title>
        <authorList>
            <person name="Rensing S."/>
            <person name="Lang D."/>
            <person name="Zimmer A."/>
            <person name="Terry A."/>
            <person name="Salamov A."/>
            <person name="Shapiro H."/>
            <person name="Nishiyama T."/>
            <person name="Perroud P.-F."/>
            <person name="Lindquist E."/>
            <person name="Kamisugi Y."/>
            <person name="Tanahashi T."/>
            <person name="Sakakibara K."/>
            <person name="Fujita T."/>
            <person name="Oishi K."/>
            <person name="Shin-I T."/>
            <person name="Kuroki Y."/>
            <person name="Toyoda A."/>
            <person name="Suzuki Y."/>
            <person name="Hashimoto A."/>
            <person name="Yamaguchi K."/>
            <person name="Sugano A."/>
            <person name="Kohara Y."/>
            <person name="Fujiyama A."/>
            <person name="Anterola A."/>
            <person name="Aoki S."/>
            <person name="Ashton N."/>
            <person name="Barbazuk W.B."/>
            <person name="Barker E."/>
            <person name="Bennetzen J."/>
            <person name="Bezanilla M."/>
            <person name="Blankenship R."/>
            <person name="Cho S.H."/>
            <person name="Dutcher S."/>
            <person name="Estelle M."/>
            <person name="Fawcett J.A."/>
            <person name="Gundlach H."/>
            <person name="Hanada K."/>
            <person name="Heyl A."/>
            <person name="Hicks K.A."/>
            <person name="Hugh J."/>
            <person name="Lohr M."/>
            <person name="Mayer K."/>
            <person name="Melkozernov A."/>
            <person name="Murata T."/>
            <person name="Nelson D."/>
            <person name="Pils B."/>
            <person name="Prigge M."/>
            <person name="Reiss B."/>
            <person name="Renner T."/>
            <person name="Rombauts S."/>
            <person name="Rushton P."/>
            <person name="Sanderfoot A."/>
            <person name="Schween G."/>
            <person name="Shiu S.-H."/>
            <person name="Stueber K."/>
            <person name="Theodoulou F.L."/>
            <person name="Tu H."/>
            <person name="Van de Peer Y."/>
            <person name="Verrier P.J."/>
            <person name="Waters E."/>
            <person name="Wood A."/>
            <person name="Yang L."/>
            <person name="Cove D."/>
            <person name="Cuming A."/>
            <person name="Hasebe M."/>
            <person name="Lucas S."/>
            <person name="Mishler D.B."/>
            <person name="Reski R."/>
            <person name="Grigoriev I."/>
            <person name="Quatrano R.S."/>
            <person name="Boore J.L."/>
        </authorList>
    </citation>
    <scope>NUCLEOTIDE SEQUENCE [LARGE SCALE GENOMIC DNA]</scope>
    <source>
        <strain evidence="2 3">cv. Gransden 2004</strain>
    </source>
</reference>
<evidence type="ECO:0000313" key="2">
    <source>
        <dbReference type="EnsemblPlants" id="Pp3c15_2230V3.1"/>
    </source>
</evidence>
<keyword evidence="3" id="KW-1185">Reference proteome</keyword>
<dbReference type="EnsemblPlants" id="Pp3c15_2230V3.1">
    <property type="protein sequence ID" value="Pp3c15_2230V3.1"/>
    <property type="gene ID" value="Pp3c15_2230"/>
</dbReference>
<dbReference type="AlphaFoldDB" id="A0A2K1JBM5"/>
<name>A0A2K1JBM5_PHYPA</name>
<dbReference type="InParanoid" id="A0A2K1JBM5"/>
<reference evidence="2" key="3">
    <citation type="submission" date="2020-12" db="UniProtKB">
        <authorList>
            <consortium name="EnsemblPlants"/>
        </authorList>
    </citation>
    <scope>IDENTIFICATION</scope>
</reference>
<evidence type="ECO:0000313" key="3">
    <source>
        <dbReference type="Proteomes" id="UP000006727"/>
    </source>
</evidence>
<dbReference type="Gramene" id="Pp3c15_2230V3.1">
    <property type="protein sequence ID" value="Pp3c15_2230V3.1"/>
    <property type="gene ID" value="Pp3c15_2230"/>
</dbReference>
<proteinExistence type="predicted"/>
<organism evidence="1">
    <name type="scientific">Physcomitrium patens</name>
    <name type="common">Spreading-leaved earth moss</name>
    <name type="synonym">Physcomitrella patens</name>
    <dbReference type="NCBI Taxonomy" id="3218"/>
    <lineage>
        <taxon>Eukaryota</taxon>
        <taxon>Viridiplantae</taxon>
        <taxon>Streptophyta</taxon>
        <taxon>Embryophyta</taxon>
        <taxon>Bryophyta</taxon>
        <taxon>Bryophytina</taxon>
        <taxon>Bryopsida</taxon>
        <taxon>Funariidae</taxon>
        <taxon>Funariales</taxon>
        <taxon>Funariaceae</taxon>
        <taxon>Physcomitrium</taxon>
    </lineage>
</organism>
<gene>
    <name evidence="1" type="ORF">PHYPA_019192</name>
</gene>
<protein>
    <submittedName>
        <fullName evidence="1 2">Uncharacterized protein</fullName>
    </submittedName>
</protein>
<sequence length="47" mass="5102">MQGVSEFKGTMGRGSCPPELLQLIVFSPSLKSNQLSSCRDLALATRF</sequence>
<reference evidence="1 3" key="2">
    <citation type="journal article" date="2018" name="Plant J.">
        <title>The Physcomitrella patens chromosome-scale assembly reveals moss genome structure and evolution.</title>
        <authorList>
            <person name="Lang D."/>
            <person name="Ullrich K.K."/>
            <person name="Murat F."/>
            <person name="Fuchs J."/>
            <person name="Jenkins J."/>
            <person name="Haas F.B."/>
            <person name="Piednoel M."/>
            <person name="Gundlach H."/>
            <person name="Van Bel M."/>
            <person name="Meyberg R."/>
            <person name="Vives C."/>
            <person name="Morata J."/>
            <person name="Symeonidi A."/>
            <person name="Hiss M."/>
            <person name="Muchero W."/>
            <person name="Kamisugi Y."/>
            <person name="Saleh O."/>
            <person name="Blanc G."/>
            <person name="Decker E.L."/>
            <person name="van Gessel N."/>
            <person name="Grimwood J."/>
            <person name="Hayes R.D."/>
            <person name="Graham S.W."/>
            <person name="Gunter L.E."/>
            <person name="McDaniel S.F."/>
            <person name="Hoernstein S.N.W."/>
            <person name="Larsson A."/>
            <person name="Li F.W."/>
            <person name="Perroud P.F."/>
            <person name="Phillips J."/>
            <person name="Ranjan P."/>
            <person name="Rokshar D.S."/>
            <person name="Rothfels C.J."/>
            <person name="Schneider L."/>
            <person name="Shu S."/>
            <person name="Stevenson D.W."/>
            <person name="Thummler F."/>
            <person name="Tillich M."/>
            <person name="Villarreal Aguilar J.C."/>
            <person name="Widiez T."/>
            <person name="Wong G.K."/>
            <person name="Wymore A."/>
            <person name="Zhang Y."/>
            <person name="Zimmer A.D."/>
            <person name="Quatrano R.S."/>
            <person name="Mayer K.F.X."/>
            <person name="Goodstein D."/>
            <person name="Casacuberta J.M."/>
            <person name="Vandepoele K."/>
            <person name="Reski R."/>
            <person name="Cuming A.C."/>
            <person name="Tuskan G.A."/>
            <person name="Maumus F."/>
            <person name="Salse J."/>
            <person name="Schmutz J."/>
            <person name="Rensing S.A."/>
        </authorList>
    </citation>
    <scope>NUCLEOTIDE SEQUENCE [LARGE SCALE GENOMIC DNA]</scope>
    <source>
        <strain evidence="2 3">cv. Gransden 2004</strain>
    </source>
</reference>
<accession>A0A2K1JBM5</accession>